<reference evidence="4 5" key="1">
    <citation type="journal article" date="2018" name="PLoS Pathog.">
        <title>Evolution of structural diversity of trichothecenes, a family of toxins produced by plant pathogenic and entomopathogenic fungi.</title>
        <authorList>
            <person name="Proctor R.H."/>
            <person name="McCormick S.P."/>
            <person name="Kim H.S."/>
            <person name="Cardoza R.E."/>
            <person name="Stanley A.M."/>
            <person name="Lindo L."/>
            <person name="Kelly A."/>
            <person name="Brown D.W."/>
            <person name="Lee T."/>
            <person name="Vaughan M.M."/>
            <person name="Alexander N.J."/>
            <person name="Busman M."/>
            <person name="Gutierrez S."/>
        </authorList>
    </citation>
    <scope>NUCLEOTIDE SEQUENCE [LARGE SCALE GENOMIC DNA]</scope>
    <source>
        <strain evidence="4 5">IBT 40837</strain>
    </source>
</reference>
<dbReference type="GO" id="GO:0008270">
    <property type="term" value="F:zinc ion binding"/>
    <property type="evidence" value="ECO:0007669"/>
    <property type="project" value="UniProtKB-KW"/>
</dbReference>
<evidence type="ECO:0000313" key="5">
    <source>
        <dbReference type="Proteomes" id="UP000266272"/>
    </source>
</evidence>
<dbReference type="SUPFAM" id="SSF57850">
    <property type="entry name" value="RING/U-box"/>
    <property type="match status" value="1"/>
</dbReference>
<feature type="compositionally biased region" description="Basic and acidic residues" evidence="2">
    <location>
        <begin position="189"/>
        <end position="199"/>
    </location>
</feature>
<organism evidence="4 5">
    <name type="scientific">Trichoderma arundinaceum</name>
    <dbReference type="NCBI Taxonomy" id="490622"/>
    <lineage>
        <taxon>Eukaryota</taxon>
        <taxon>Fungi</taxon>
        <taxon>Dikarya</taxon>
        <taxon>Ascomycota</taxon>
        <taxon>Pezizomycotina</taxon>
        <taxon>Sordariomycetes</taxon>
        <taxon>Hypocreomycetidae</taxon>
        <taxon>Hypocreales</taxon>
        <taxon>Hypocreaceae</taxon>
        <taxon>Trichoderma</taxon>
    </lineage>
</organism>
<keyword evidence="1" id="KW-0862">Zinc</keyword>
<dbReference type="Gene3D" id="3.30.40.10">
    <property type="entry name" value="Zinc/RING finger domain, C3HC4 (zinc finger)"/>
    <property type="match status" value="1"/>
</dbReference>
<dbReference type="OrthoDB" id="8062037at2759"/>
<evidence type="ECO:0000256" key="2">
    <source>
        <dbReference type="SAM" id="MobiDB-lite"/>
    </source>
</evidence>
<evidence type="ECO:0000259" key="3">
    <source>
        <dbReference type="PROSITE" id="PS50089"/>
    </source>
</evidence>
<protein>
    <submittedName>
        <fullName evidence="4">Zinc finger, ring fyve phd-type</fullName>
    </submittedName>
</protein>
<evidence type="ECO:0000313" key="4">
    <source>
        <dbReference type="EMBL" id="RFU81588.1"/>
    </source>
</evidence>
<dbReference type="EMBL" id="PXOA01000037">
    <property type="protein sequence ID" value="RFU81588.1"/>
    <property type="molecule type" value="Genomic_DNA"/>
</dbReference>
<dbReference type="PROSITE" id="PS50089">
    <property type="entry name" value="ZF_RING_2"/>
    <property type="match status" value="1"/>
</dbReference>
<gene>
    <name evidence="4" type="ORF">TARUN_593</name>
</gene>
<keyword evidence="5" id="KW-1185">Reference proteome</keyword>
<keyword evidence="1" id="KW-0863">Zinc-finger</keyword>
<dbReference type="InterPro" id="IPR013083">
    <property type="entry name" value="Znf_RING/FYVE/PHD"/>
</dbReference>
<dbReference type="STRING" id="490622.A0A395NZR0"/>
<keyword evidence="1" id="KW-0479">Metal-binding</keyword>
<feature type="domain" description="RING-type" evidence="3">
    <location>
        <begin position="233"/>
        <end position="288"/>
    </location>
</feature>
<name>A0A395NZR0_TRIAR</name>
<comment type="caution">
    <text evidence="4">The sequence shown here is derived from an EMBL/GenBank/DDBJ whole genome shotgun (WGS) entry which is preliminary data.</text>
</comment>
<evidence type="ECO:0000256" key="1">
    <source>
        <dbReference type="PROSITE-ProRule" id="PRU00175"/>
    </source>
</evidence>
<proteinExistence type="predicted"/>
<feature type="compositionally biased region" description="Polar residues" evidence="2">
    <location>
        <begin position="151"/>
        <end position="162"/>
    </location>
</feature>
<dbReference type="AlphaFoldDB" id="A0A395NZR0"/>
<sequence>MGADFSMPSLKKRAKEACRRPWLRLRGVPDERLLHPGRLVATVVQTVTQESTPLVSPDDELERYTRAQSPSLLTINSAARLSPSGSPAGVALGIPAEHILDESPSGFDGPVTPLNFSRPTATCTVEISASTSAHTNNESGDRSNPFKGSSLGHSRGSNSTLTPAARPLAHRSQTDPTPASRVAANPSGADERDAARREDDPDAITPAPPLDTKPSASEQVVDMQEMLDNGGACYFCRLDFEVLRTVGQEVFREHKAYLPCGHFFGHRCLFNWITNRGQPERRIRCPLDCISLHHNCEHLTMPARMKPTRTYRKASTDIIPWAYGFCELPFGRRLCKRIERIHRREERSEDEKSMLQKALEVLYGQRFPFAGKMRTPWTKKREDAEEGLRREQAIWWAKMWQAIWKIRATILEE</sequence>
<dbReference type="InterPro" id="IPR001841">
    <property type="entry name" value="Znf_RING"/>
</dbReference>
<accession>A0A395NZR0</accession>
<dbReference type="Proteomes" id="UP000266272">
    <property type="component" value="Unassembled WGS sequence"/>
</dbReference>
<feature type="region of interest" description="Disordered" evidence="2">
    <location>
        <begin position="130"/>
        <end position="217"/>
    </location>
</feature>